<feature type="transmembrane region" description="Helical" evidence="8">
    <location>
        <begin position="53"/>
        <end position="74"/>
    </location>
</feature>
<accession>A0A7L3MA26</accession>
<comment type="similarity">
    <text evidence="2">Belongs to the dpy-19 family.</text>
</comment>
<keyword evidence="6 8" id="KW-1133">Transmembrane helix</keyword>
<gene>
    <name evidence="9" type="primary">Dpy19l3</name>
    <name evidence="9" type="ORF">HORVUL_R06178</name>
</gene>
<dbReference type="AlphaFoldDB" id="A0A7L3MA26"/>
<evidence type="ECO:0000256" key="6">
    <source>
        <dbReference type="ARBA" id="ARBA00022989"/>
    </source>
</evidence>
<evidence type="ECO:0000256" key="5">
    <source>
        <dbReference type="ARBA" id="ARBA00022692"/>
    </source>
</evidence>
<sequence length="156" mass="18320">KILNLESDEHIFKFLKAKFGFGATRDFDANLYLCEEAFGLLPLNTFSRLSSTLLFYVYGFVLFLLTVAAVIVAFRNLSWWQQAKFCHRCNRRLWTHSNDCCFWPQKDSVLFKILCSSRMKYLWTSHMCVFASFGLCSAEVWKLILKCLHLYTAQRV</sequence>
<dbReference type="Proteomes" id="UP000558460">
    <property type="component" value="Unassembled WGS sequence"/>
</dbReference>
<comment type="subcellular location">
    <subcellularLocation>
        <location evidence="1">Membrane</location>
        <topology evidence="1">Multi-pass membrane protein</topology>
    </subcellularLocation>
</comment>
<dbReference type="InterPro" id="IPR018732">
    <property type="entry name" value="Dpy-19/Dpy-19-like"/>
</dbReference>
<keyword evidence="3 9" id="KW-0328">Glycosyltransferase</keyword>
<evidence type="ECO:0000313" key="10">
    <source>
        <dbReference type="Proteomes" id="UP000558460"/>
    </source>
</evidence>
<dbReference type="GO" id="GO:0000030">
    <property type="term" value="F:mannosyltransferase activity"/>
    <property type="evidence" value="ECO:0007669"/>
    <property type="project" value="TreeGrafter"/>
</dbReference>
<dbReference type="PANTHER" id="PTHR31488">
    <property type="entry name" value="DPY-19-LIKE 1, LIKE (H. SAPIENS)"/>
    <property type="match status" value="1"/>
</dbReference>
<keyword evidence="5 8" id="KW-0812">Transmembrane</keyword>
<feature type="non-terminal residue" evidence="9">
    <location>
        <position position="156"/>
    </location>
</feature>
<evidence type="ECO:0000256" key="4">
    <source>
        <dbReference type="ARBA" id="ARBA00022679"/>
    </source>
</evidence>
<evidence type="ECO:0000313" key="9">
    <source>
        <dbReference type="EMBL" id="NXU62603.1"/>
    </source>
</evidence>
<evidence type="ECO:0000256" key="2">
    <source>
        <dbReference type="ARBA" id="ARBA00008744"/>
    </source>
</evidence>
<dbReference type="OrthoDB" id="9214242at2759"/>
<organism evidence="9 10">
    <name type="scientific">Horornis vulcanius</name>
    <dbReference type="NCBI Taxonomy" id="2585811"/>
    <lineage>
        <taxon>Eukaryota</taxon>
        <taxon>Metazoa</taxon>
        <taxon>Chordata</taxon>
        <taxon>Craniata</taxon>
        <taxon>Vertebrata</taxon>
        <taxon>Euteleostomi</taxon>
        <taxon>Archelosauria</taxon>
        <taxon>Archosauria</taxon>
        <taxon>Dinosauria</taxon>
        <taxon>Saurischia</taxon>
        <taxon>Theropoda</taxon>
        <taxon>Coelurosauria</taxon>
        <taxon>Aves</taxon>
        <taxon>Neognathae</taxon>
        <taxon>Neoaves</taxon>
        <taxon>Telluraves</taxon>
        <taxon>Australaves</taxon>
        <taxon>Passeriformes</taxon>
        <taxon>Sylvioidea</taxon>
        <taxon>Scotocercidae</taxon>
        <taxon>Horornis</taxon>
    </lineage>
</organism>
<feature type="non-terminal residue" evidence="9">
    <location>
        <position position="1"/>
    </location>
</feature>
<proteinExistence type="inferred from homology"/>
<dbReference type="EMBL" id="VZUA01040776">
    <property type="protein sequence ID" value="NXU62603.1"/>
    <property type="molecule type" value="Genomic_DNA"/>
</dbReference>
<dbReference type="GO" id="GO:0005637">
    <property type="term" value="C:nuclear inner membrane"/>
    <property type="evidence" value="ECO:0007669"/>
    <property type="project" value="TreeGrafter"/>
</dbReference>
<dbReference type="PANTHER" id="PTHR31488:SF4">
    <property type="entry name" value="C-MANNOSYLTRANSFERASE DPY19L3-RELATED"/>
    <property type="match status" value="1"/>
</dbReference>
<dbReference type="Pfam" id="PF10034">
    <property type="entry name" value="Dpy19"/>
    <property type="match status" value="1"/>
</dbReference>
<name>A0A7L3MA26_9PASS</name>
<evidence type="ECO:0000256" key="3">
    <source>
        <dbReference type="ARBA" id="ARBA00022676"/>
    </source>
</evidence>
<keyword evidence="7 8" id="KW-0472">Membrane</keyword>
<reference evidence="9 10" key="1">
    <citation type="submission" date="2019-09" db="EMBL/GenBank/DDBJ databases">
        <title>Bird 10,000 Genomes (B10K) Project - Family phase.</title>
        <authorList>
            <person name="Zhang G."/>
        </authorList>
    </citation>
    <scope>NUCLEOTIDE SEQUENCE [LARGE SCALE GENOMIC DNA]</scope>
    <source>
        <strain evidence="9">B10K-DU-029-69</strain>
        <tissue evidence="9">Muscle</tissue>
    </source>
</reference>
<evidence type="ECO:0000256" key="8">
    <source>
        <dbReference type="SAM" id="Phobius"/>
    </source>
</evidence>
<keyword evidence="4 9" id="KW-0808">Transferase</keyword>
<protein>
    <submittedName>
        <fullName evidence="9">D19L3 mannosyltransferase</fullName>
    </submittedName>
</protein>
<evidence type="ECO:0000256" key="1">
    <source>
        <dbReference type="ARBA" id="ARBA00004141"/>
    </source>
</evidence>
<keyword evidence="10" id="KW-1185">Reference proteome</keyword>
<evidence type="ECO:0000256" key="7">
    <source>
        <dbReference type="ARBA" id="ARBA00023136"/>
    </source>
</evidence>
<comment type="caution">
    <text evidence="9">The sequence shown here is derived from an EMBL/GenBank/DDBJ whole genome shotgun (WGS) entry which is preliminary data.</text>
</comment>